<keyword evidence="1" id="KW-0732">Signal</keyword>
<evidence type="ECO:0000259" key="2">
    <source>
        <dbReference type="Pfam" id="PF07589"/>
    </source>
</evidence>
<accession>A0A8J7MHH4</accession>
<dbReference type="AlphaFoldDB" id="A0A8J7MHH4"/>
<feature type="signal peptide" evidence="1">
    <location>
        <begin position="1"/>
        <end position="23"/>
    </location>
</feature>
<keyword evidence="4" id="KW-1185">Reference proteome</keyword>
<dbReference type="Pfam" id="PF07589">
    <property type="entry name" value="PEP-CTERM"/>
    <property type="match status" value="1"/>
</dbReference>
<dbReference type="RefSeq" id="WP_200311578.1">
    <property type="nucleotide sequence ID" value="NZ_JAENIM010000039.1"/>
</dbReference>
<dbReference type="InterPro" id="IPR013424">
    <property type="entry name" value="Ice-binding_C"/>
</dbReference>
<name>A0A8J7MHH4_9BACT</name>
<sequence>MKKTTPIIITISALAAMSQLAQAATVSFTDYNNTAGNNNGWTQGVNPSSGSITQDGVTFTLTLTSISPTPAQDVRLYAEAIAGVDGERGVRLDSGNDTDSTADDETLRFSLSVSGVQLTSLSLEGIGTLAFTTEGRNFDADDGVNSSINVASAGSNLAAMNYDNVFNGLTALDENNVGGQGDGTWYIEFTARDWLDEGTPTFTAVSFENVVFSYEVIPEPSAIALLGLGGLGLILRKRR</sequence>
<organism evidence="3 4">
    <name type="scientific">Persicirhabdus sediminis</name>
    <dbReference type="NCBI Taxonomy" id="454144"/>
    <lineage>
        <taxon>Bacteria</taxon>
        <taxon>Pseudomonadati</taxon>
        <taxon>Verrucomicrobiota</taxon>
        <taxon>Verrucomicrobiia</taxon>
        <taxon>Verrucomicrobiales</taxon>
        <taxon>Verrucomicrobiaceae</taxon>
        <taxon>Persicirhabdus</taxon>
    </lineage>
</organism>
<evidence type="ECO:0000313" key="3">
    <source>
        <dbReference type="EMBL" id="MBK1791578.1"/>
    </source>
</evidence>
<protein>
    <submittedName>
        <fullName evidence="3">PEP-CTERM sorting domain-containing protein</fullName>
    </submittedName>
</protein>
<dbReference type="Proteomes" id="UP000624703">
    <property type="component" value="Unassembled WGS sequence"/>
</dbReference>
<evidence type="ECO:0000256" key="1">
    <source>
        <dbReference type="SAM" id="SignalP"/>
    </source>
</evidence>
<evidence type="ECO:0000313" key="4">
    <source>
        <dbReference type="Proteomes" id="UP000624703"/>
    </source>
</evidence>
<gene>
    <name evidence="3" type="ORF">JIN82_10485</name>
</gene>
<proteinExistence type="predicted"/>
<feature type="domain" description="Ice-binding protein C-terminal" evidence="2">
    <location>
        <begin position="217"/>
        <end position="239"/>
    </location>
</feature>
<dbReference type="EMBL" id="JAENIM010000039">
    <property type="protein sequence ID" value="MBK1791578.1"/>
    <property type="molecule type" value="Genomic_DNA"/>
</dbReference>
<feature type="chain" id="PRO_5035207889" evidence="1">
    <location>
        <begin position="24"/>
        <end position="239"/>
    </location>
</feature>
<dbReference type="NCBIfam" id="TIGR02595">
    <property type="entry name" value="PEP_CTERM"/>
    <property type="match status" value="1"/>
</dbReference>
<comment type="caution">
    <text evidence="3">The sequence shown here is derived from an EMBL/GenBank/DDBJ whole genome shotgun (WGS) entry which is preliminary data.</text>
</comment>
<reference evidence="3" key="1">
    <citation type="submission" date="2021-01" db="EMBL/GenBank/DDBJ databases">
        <title>Modified the classification status of verrucomicrobia.</title>
        <authorList>
            <person name="Feng X."/>
        </authorList>
    </citation>
    <scope>NUCLEOTIDE SEQUENCE</scope>
    <source>
        <strain evidence="3">_KCTC 22039</strain>
    </source>
</reference>